<sequence length="771" mass="83415">MPFESPSHIALVTNPDRNAPRVSHSTNANTLSTATSRTAAKLTPSSARTSLDLQMNSHIGAGDKPENLDGFLVQKEATLPGTLNPYHDGRIRTAVPSKLKGKTIGNQGNFSVLQMQVQKPEMTARDLAAKRTSERTAAAAKLASSQGYRHPRRLRLQPATTSPASVPVAIPLAHTLSPPRSQLPSVVPPTPRPNPLPHITTSPTYQERYLEKQAVAVADITLNIDSHQVSDSCAESHGLHPMSPEYSRRQFAVDTTREGNVAQADGTVADQDPMQDINLEVSDEPFITVDSQRIGSERTSGITKVTREVDREQTREITVDSQGADAGQTTEQQSMPQSLSPAVVKAEQARILTLFRYAQPRFILDQLVEALVHFGTIPDEPPNDMALFTNSASNNGPGNLFVSWLSEIFPAIPLESHKMKKPPTGRPRGRPKGSIASYNNQTNLVQNASTAFIPRSLGPYGATSTQITLTRDGSSKLQQAVEGAQEPEVVLSPVPTAQSPTAIIVPTSRGQEDLSLQPIADISSRTVAIPRMRSIFPSTAPAPEVSAPNSTPVQRKKPTGRPRGRPPGSKNKSKSISKTQSDKAGQQDLRPGKSNHSMPQSGTLWPLQPNSGSSDTVESRTAQANALGILGSIKEKRRKVDPDSQRTLQQAPREGPATILPQASDSTAPQASSSQQAKRRRLSRETIHRDPVLSVSSISGSRALSDVFESNSSMGFQSAQSRPSPYAPRHQTQNWDIEHLYQGQQPQSPLHPHLQHQLNPQQLSRNTGSGT</sequence>
<feature type="compositionally biased region" description="Low complexity" evidence="1">
    <location>
        <begin position="23"/>
        <end position="39"/>
    </location>
</feature>
<feature type="region of interest" description="Disordered" evidence="1">
    <location>
        <begin position="712"/>
        <end position="771"/>
    </location>
</feature>
<keyword evidence="3" id="KW-1185">Reference proteome</keyword>
<feature type="compositionally biased region" description="Pro residues" evidence="1">
    <location>
        <begin position="186"/>
        <end position="196"/>
    </location>
</feature>
<dbReference type="SMART" id="SM00384">
    <property type="entry name" value="AT_hook"/>
    <property type="match status" value="2"/>
</dbReference>
<accession>A0A1B8B3X7</accession>
<feature type="compositionally biased region" description="Basic residues" evidence="1">
    <location>
        <begin position="554"/>
        <end position="564"/>
    </location>
</feature>
<dbReference type="STRING" id="36050.A0A1B8B3X7"/>
<feature type="compositionally biased region" description="Polar residues" evidence="1">
    <location>
        <begin position="327"/>
        <end position="339"/>
    </location>
</feature>
<feature type="compositionally biased region" description="Polar residues" evidence="1">
    <location>
        <begin position="594"/>
        <end position="624"/>
    </location>
</feature>
<protein>
    <submittedName>
        <fullName evidence="2">Uncharacterized protein</fullName>
    </submittedName>
</protein>
<feature type="region of interest" description="Disordered" evidence="1">
    <location>
        <begin position="308"/>
        <end position="339"/>
    </location>
</feature>
<dbReference type="GO" id="GO:0003677">
    <property type="term" value="F:DNA binding"/>
    <property type="evidence" value="ECO:0007669"/>
    <property type="project" value="InterPro"/>
</dbReference>
<feature type="compositionally biased region" description="Low complexity" evidence="1">
    <location>
        <begin position="662"/>
        <end position="676"/>
    </location>
</feature>
<evidence type="ECO:0000256" key="1">
    <source>
        <dbReference type="SAM" id="MobiDB-lite"/>
    </source>
</evidence>
<feature type="compositionally biased region" description="Polar residues" evidence="1">
    <location>
        <begin position="712"/>
        <end position="723"/>
    </location>
</feature>
<feature type="compositionally biased region" description="Low complexity" evidence="1">
    <location>
        <begin position="742"/>
        <end position="763"/>
    </location>
</feature>
<feature type="region of interest" description="Disordered" evidence="1">
    <location>
        <begin position="538"/>
        <end position="688"/>
    </location>
</feature>
<dbReference type="AlphaFoldDB" id="A0A1B8B3X7"/>
<gene>
    <name evidence="2" type="ORF">FPOA_01369</name>
</gene>
<name>A0A1B8B3X7_FUSPO</name>
<dbReference type="OMA" id="PLESHKM"/>
<evidence type="ECO:0000313" key="3">
    <source>
        <dbReference type="Proteomes" id="UP000091967"/>
    </source>
</evidence>
<feature type="compositionally biased region" description="Basic and acidic residues" evidence="1">
    <location>
        <begin position="308"/>
        <end position="318"/>
    </location>
</feature>
<evidence type="ECO:0000313" key="2">
    <source>
        <dbReference type="EMBL" id="OBS27427.1"/>
    </source>
</evidence>
<dbReference type="InterPro" id="IPR017956">
    <property type="entry name" value="AT_hook_DNA-bd_motif"/>
</dbReference>
<feature type="region of interest" description="Disordered" evidence="1">
    <location>
        <begin position="1"/>
        <end position="39"/>
    </location>
</feature>
<dbReference type="EMBL" id="LYXU01000001">
    <property type="protein sequence ID" value="OBS27427.1"/>
    <property type="molecule type" value="Genomic_DNA"/>
</dbReference>
<comment type="caution">
    <text evidence="2">The sequence shown here is derived from an EMBL/GenBank/DDBJ whole genome shotgun (WGS) entry which is preliminary data.</text>
</comment>
<proteinExistence type="predicted"/>
<organism evidence="2 3">
    <name type="scientific">Fusarium poae</name>
    <dbReference type="NCBI Taxonomy" id="36050"/>
    <lineage>
        <taxon>Eukaryota</taxon>
        <taxon>Fungi</taxon>
        <taxon>Dikarya</taxon>
        <taxon>Ascomycota</taxon>
        <taxon>Pezizomycotina</taxon>
        <taxon>Sordariomycetes</taxon>
        <taxon>Hypocreomycetidae</taxon>
        <taxon>Hypocreales</taxon>
        <taxon>Nectriaceae</taxon>
        <taxon>Fusarium</taxon>
    </lineage>
</organism>
<dbReference type="Proteomes" id="UP000091967">
    <property type="component" value="Unassembled WGS sequence"/>
</dbReference>
<feature type="region of interest" description="Disordered" evidence="1">
    <location>
        <begin position="175"/>
        <end position="197"/>
    </location>
</feature>
<reference evidence="2 3" key="1">
    <citation type="submission" date="2016-06" db="EMBL/GenBank/DDBJ databases">
        <title>Living apart together: crosstalk between the core and supernumerary genomes in a fungal plant pathogen.</title>
        <authorList>
            <person name="Vanheule A."/>
            <person name="Audenaert K."/>
            <person name="Warris S."/>
            <person name="Van De Geest H."/>
            <person name="Schijlen E."/>
            <person name="Hofte M."/>
            <person name="De Saeger S."/>
            <person name="Haesaert G."/>
            <person name="Waalwijk C."/>
            <person name="Van Der Lee T."/>
        </authorList>
    </citation>
    <scope>NUCLEOTIDE SEQUENCE [LARGE SCALE GENOMIC DNA]</scope>
    <source>
        <strain evidence="2 3">2516</strain>
    </source>
</reference>
<dbReference type="OrthoDB" id="5243398at2759"/>
<feature type="compositionally biased region" description="Polar residues" evidence="1">
    <location>
        <begin position="574"/>
        <end position="584"/>
    </location>
</feature>